<accession>A0ABP0EVK0</accession>
<dbReference type="InterPro" id="IPR055577">
    <property type="entry name" value="DUF7153"/>
</dbReference>
<feature type="domain" description="DUF7153" evidence="1">
    <location>
        <begin position="50"/>
        <end position="197"/>
    </location>
</feature>
<dbReference type="PANTHER" id="PTHR22198:SF1">
    <property type="entry name" value="FERM DOMAIN-CONTAINING PROTEIN"/>
    <property type="match status" value="1"/>
</dbReference>
<protein>
    <recommendedName>
        <fullName evidence="1">DUF7153 domain-containing protein</fullName>
    </recommendedName>
</protein>
<evidence type="ECO:0000313" key="3">
    <source>
        <dbReference type="Proteomes" id="UP001642483"/>
    </source>
</evidence>
<dbReference type="Proteomes" id="UP001642483">
    <property type="component" value="Unassembled WGS sequence"/>
</dbReference>
<dbReference type="Gene3D" id="3.30.70.100">
    <property type="match status" value="1"/>
</dbReference>
<evidence type="ECO:0000259" key="1">
    <source>
        <dbReference type="Pfam" id="PF23672"/>
    </source>
</evidence>
<comment type="caution">
    <text evidence="2">The sequence shown here is derived from an EMBL/GenBank/DDBJ whole genome shotgun (WGS) entry which is preliminary data.</text>
</comment>
<dbReference type="PANTHER" id="PTHR22198">
    <property type="entry name" value="FERM DOMAIN-CONTAINING PROTEIN"/>
    <property type="match status" value="1"/>
</dbReference>
<name>A0ABP0EVK0_CLALP</name>
<dbReference type="Pfam" id="PF23672">
    <property type="entry name" value="DUF7153"/>
    <property type="match status" value="1"/>
</dbReference>
<dbReference type="EMBL" id="CAWYQH010000001">
    <property type="protein sequence ID" value="CAK8671397.1"/>
    <property type="molecule type" value="Genomic_DNA"/>
</dbReference>
<reference evidence="2 3" key="1">
    <citation type="submission" date="2024-02" db="EMBL/GenBank/DDBJ databases">
        <authorList>
            <person name="Daric V."/>
            <person name="Darras S."/>
        </authorList>
    </citation>
    <scope>NUCLEOTIDE SEQUENCE [LARGE SCALE GENOMIC DNA]</scope>
</reference>
<organism evidence="2 3">
    <name type="scientific">Clavelina lepadiformis</name>
    <name type="common">Light-bulb sea squirt</name>
    <name type="synonym">Ascidia lepadiformis</name>
    <dbReference type="NCBI Taxonomy" id="159417"/>
    <lineage>
        <taxon>Eukaryota</taxon>
        <taxon>Metazoa</taxon>
        <taxon>Chordata</taxon>
        <taxon>Tunicata</taxon>
        <taxon>Ascidiacea</taxon>
        <taxon>Aplousobranchia</taxon>
        <taxon>Clavelinidae</taxon>
        <taxon>Clavelina</taxon>
    </lineage>
</organism>
<keyword evidence="3" id="KW-1185">Reference proteome</keyword>
<sequence>MANISTPVSNRFYLFNVFERVKPENVETFKEKWDIAAQYAKCLDGFEASYLHLSIDPDAKFPWINFAITNVADICIFGKPDPDWRKITREGVGPYAKGYPAGFREIASYKGNVITDQKKDPKTGALYFITVMKVSDNISDDDFETNWKKWSGADLLHEKLGNKAMDSHLYKRFTSNMAPVFRYAVRTEVDNVSNDVCNVISKAINERVGVPDGIETTTACYDVAIAINKPL</sequence>
<proteinExistence type="predicted"/>
<gene>
    <name evidence="2" type="ORF">CVLEPA_LOCUS468</name>
</gene>
<evidence type="ECO:0000313" key="2">
    <source>
        <dbReference type="EMBL" id="CAK8671397.1"/>
    </source>
</evidence>